<dbReference type="EMBL" id="CP060724">
    <property type="protein sequence ID" value="QNN75968.1"/>
    <property type="molecule type" value="Genomic_DNA"/>
</dbReference>
<dbReference type="SMART" id="SM00422">
    <property type="entry name" value="HTH_MERR"/>
    <property type="match status" value="1"/>
</dbReference>
<keyword evidence="1" id="KW-0678">Repressor</keyword>
<dbReference type="PANTHER" id="PTHR30204">
    <property type="entry name" value="REDOX-CYCLING DRUG-SENSING TRANSCRIPTIONAL ACTIVATOR SOXR"/>
    <property type="match status" value="1"/>
</dbReference>
<dbReference type="SUPFAM" id="SSF46955">
    <property type="entry name" value="Putative DNA-binding domain"/>
    <property type="match status" value="1"/>
</dbReference>
<evidence type="ECO:0000313" key="7">
    <source>
        <dbReference type="Proteomes" id="UP000515800"/>
    </source>
</evidence>
<evidence type="ECO:0000256" key="4">
    <source>
        <dbReference type="ARBA" id="ARBA00023163"/>
    </source>
</evidence>
<organism evidence="6 7">
    <name type="scientific">Weissella diestrammenae</name>
    <dbReference type="NCBI Taxonomy" id="1162633"/>
    <lineage>
        <taxon>Bacteria</taxon>
        <taxon>Bacillati</taxon>
        <taxon>Bacillota</taxon>
        <taxon>Bacilli</taxon>
        <taxon>Lactobacillales</taxon>
        <taxon>Lactobacillaceae</taxon>
        <taxon>Weissella</taxon>
    </lineage>
</organism>
<dbReference type="InterPro" id="IPR009061">
    <property type="entry name" value="DNA-bd_dom_put_sf"/>
</dbReference>
<dbReference type="Pfam" id="PF13411">
    <property type="entry name" value="MerR_1"/>
    <property type="match status" value="1"/>
</dbReference>
<dbReference type="PANTHER" id="PTHR30204:SF69">
    <property type="entry name" value="MERR-FAMILY TRANSCRIPTIONAL REGULATOR"/>
    <property type="match status" value="1"/>
</dbReference>
<protein>
    <submittedName>
        <fullName evidence="6">MerR family transcriptional regulator</fullName>
    </submittedName>
</protein>
<proteinExistence type="predicted"/>
<evidence type="ECO:0000256" key="2">
    <source>
        <dbReference type="ARBA" id="ARBA00023015"/>
    </source>
</evidence>
<dbReference type="AlphaFoldDB" id="A0A7G9T793"/>
<evidence type="ECO:0000256" key="1">
    <source>
        <dbReference type="ARBA" id="ARBA00022491"/>
    </source>
</evidence>
<dbReference type="KEGG" id="wdi:H9L19_03695"/>
<name>A0A7G9T793_9LACO</name>
<sequence>MKYLYRKEHLKAGFNSENYQFRIGELTSMTGVSARQLRYWESKGIIESIHRSGEQEGRVYKFKTFIKVMMIKYYLDTGYTLKSAVKNVEEKQKYLTLTRHIIFSALNGIVEVDGTVMLDLGNFDDDGQQRLLAYFDDDQQKVRYQLIDSDQMGDEDE</sequence>
<dbReference type="Proteomes" id="UP000515800">
    <property type="component" value="Chromosome"/>
</dbReference>
<evidence type="ECO:0000313" key="6">
    <source>
        <dbReference type="EMBL" id="QNN75968.1"/>
    </source>
</evidence>
<dbReference type="InterPro" id="IPR047057">
    <property type="entry name" value="MerR_fam"/>
</dbReference>
<keyword evidence="2" id="KW-0805">Transcription regulation</keyword>
<gene>
    <name evidence="6" type="ORF">H9L19_03695</name>
</gene>
<feature type="domain" description="HTH merR-type" evidence="5">
    <location>
        <begin position="20"/>
        <end position="90"/>
    </location>
</feature>
<dbReference type="GO" id="GO:0003700">
    <property type="term" value="F:DNA-binding transcription factor activity"/>
    <property type="evidence" value="ECO:0007669"/>
    <property type="project" value="InterPro"/>
</dbReference>
<keyword evidence="3" id="KW-0238">DNA-binding</keyword>
<dbReference type="PROSITE" id="PS50937">
    <property type="entry name" value="HTH_MERR_2"/>
    <property type="match status" value="1"/>
</dbReference>
<evidence type="ECO:0000259" key="5">
    <source>
        <dbReference type="PROSITE" id="PS50937"/>
    </source>
</evidence>
<accession>A0A7G9T793</accession>
<keyword evidence="4" id="KW-0804">Transcription</keyword>
<evidence type="ECO:0000256" key="3">
    <source>
        <dbReference type="ARBA" id="ARBA00023125"/>
    </source>
</evidence>
<dbReference type="RefSeq" id="WP_187529796.1">
    <property type="nucleotide sequence ID" value="NZ_CP060724.1"/>
</dbReference>
<keyword evidence="7" id="KW-1185">Reference proteome</keyword>
<dbReference type="GO" id="GO:0003677">
    <property type="term" value="F:DNA binding"/>
    <property type="evidence" value="ECO:0007669"/>
    <property type="project" value="UniProtKB-KW"/>
</dbReference>
<dbReference type="CDD" id="cd01105">
    <property type="entry name" value="HTH_GlnR-like"/>
    <property type="match status" value="1"/>
</dbReference>
<dbReference type="Gene3D" id="1.10.1660.10">
    <property type="match status" value="1"/>
</dbReference>
<dbReference type="InterPro" id="IPR000551">
    <property type="entry name" value="MerR-type_HTH_dom"/>
</dbReference>
<reference evidence="6 7" key="1">
    <citation type="submission" date="2020-08" db="EMBL/GenBank/DDBJ databases">
        <title>Genome sequence of Weissella diestrammenae KACC 16890T.</title>
        <authorList>
            <person name="Hyun D.-W."/>
            <person name="Bae J.-W."/>
        </authorList>
    </citation>
    <scope>NUCLEOTIDE SEQUENCE [LARGE SCALE GENOMIC DNA]</scope>
    <source>
        <strain evidence="6 7">KACC 16890</strain>
    </source>
</reference>